<feature type="domain" description="Biotin carboxylation" evidence="10">
    <location>
        <begin position="11"/>
        <end position="457"/>
    </location>
</feature>
<evidence type="ECO:0000313" key="11">
    <source>
        <dbReference type="EMBL" id="GAA3021995.1"/>
    </source>
</evidence>
<dbReference type="SUPFAM" id="SSF52440">
    <property type="entry name" value="PreATP-grasp domain"/>
    <property type="match status" value="1"/>
</dbReference>
<comment type="catalytic activity">
    <reaction evidence="6">
        <text>N(6)-biotinyl-L-lysyl-[protein] + hydrogencarbonate + ATP = N(6)-carboxybiotinyl-L-lysyl-[protein] + ADP + phosphate + H(+)</text>
        <dbReference type="Rhea" id="RHEA:13501"/>
        <dbReference type="Rhea" id="RHEA-COMP:10505"/>
        <dbReference type="Rhea" id="RHEA-COMP:10506"/>
        <dbReference type="ChEBI" id="CHEBI:15378"/>
        <dbReference type="ChEBI" id="CHEBI:17544"/>
        <dbReference type="ChEBI" id="CHEBI:30616"/>
        <dbReference type="ChEBI" id="CHEBI:43474"/>
        <dbReference type="ChEBI" id="CHEBI:83144"/>
        <dbReference type="ChEBI" id="CHEBI:83145"/>
        <dbReference type="ChEBI" id="CHEBI:456216"/>
        <dbReference type="EC" id="6.3.4.14"/>
    </reaction>
</comment>
<feature type="domain" description="ATP-grasp" evidence="9">
    <location>
        <begin position="130"/>
        <end position="326"/>
    </location>
</feature>
<dbReference type="Pfam" id="PF02786">
    <property type="entry name" value="CPSase_L_D2"/>
    <property type="match status" value="1"/>
</dbReference>
<evidence type="ECO:0000256" key="1">
    <source>
        <dbReference type="ARBA" id="ARBA00003761"/>
    </source>
</evidence>
<dbReference type="SUPFAM" id="SSF51246">
    <property type="entry name" value="Rudiment single hybrid motif"/>
    <property type="match status" value="1"/>
</dbReference>
<dbReference type="InterPro" id="IPR011761">
    <property type="entry name" value="ATP-grasp"/>
</dbReference>
<comment type="caution">
    <text evidence="11">The sequence shown here is derived from an EMBL/GenBank/DDBJ whole genome shotgun (WGS) entry which is preliminary data.</text>
</comment>
<gene>
    <name evidence="11" type="primary">accC</name>
    <name evidence="11" type="ORF">GCM10017559_53720</name>
</gene>
<dbReference type="Pfam" id="PF02785">
    <property type="entry name" value="Biotin_carb_C"/>
    <property type="match status" value="1"/>
</dbReference>
<evidence type="ECO:0000256" key="2">
    <source>
        <dbReference type="ARBA" id="ARBA00013263"/>
    </source>
</evidence>
<organism evidence="11 12">
    <name type="scientific">Streptosporangium longisporum</name>
    <dbReference type="NCBI Taxonomy" id="46187"/>
    <lineage>
        <taxon>Bacteria</taxon>
        <taxon>Bacillati</taxon>
        <taxon>Actinomycetota</taxon>
        <taxon>Actinomycetes</taxon>
        <taxon>Streptosporangiales</taxon>
        <taxon>Streptosporangiaceae</taxon>
        <taxon>Streptosporangium</taxon>
    </lineage>
</organism>
<dbReference type="Gene3D" id="3.30.470.20">
    <property type="entry name" value="ATP-grasp fold, B domain"/>
    <property type="match status" value="1"/>
</dbReference>
<evidence type="ECO:0000256" key="5">
    <source>
        <dbReference type="ARBA" id="ARBA00022840"/>
    </source>
</evidence>
<evidence type="ECO:0000256" key="3">
    <source>
        <dbReference type="ARBA" id="ARBA00022598"/>
    </source>
</evidence>
<comment type="function">
    <text evidence="1">This protein is a component of the acetyl coenzyme A carboxylase complex; first, biotin carboxylase catalyzes the carboxylation of the carrier protein and then the transcarboxylase transfers the carboxyl group to form malonyl-CoA.</text>
</comment>
<sequence>MTGNTHRPSRPFDTVLVANRGEIALRIVRTCREMGIRTVVVHSSVDRDTAAVRAADVATQIGPGPAKRSYLYPPAIIEAALRTGAQAVHPGYGFLSEDPDFAEICAGNGLVFVGARPEVMAKLGDKALARSMMADAGLPVLPGTLEPVSTAADVLDAGQRIGFPLIIKAVAGGGGRGMAVVGRMEDLAATFRATSAAARAVFGDGRVYLERLMERAKHVEVQVLADEHGTVVALGNRDCSVQRRHQKLIEETPAPGVSPALADRLAEAAVAGAKAAGFTGAGTFEFLVVGEEFAFIEVNSRIQVEHPVTEAVTGIDIVREQLCVAAGWPLSFTQEEIRPRGVAVECRINAEDPARDFAPSAGELTEFVPPGGPFLRVDTHAYAGYLVPPDYDSLLAKVVAWAPDRDQAIARMERALAEFRIEGRGIRTTKGLLQAVLADPVFREGTHTTSLLAQGISPDGVPHGGRGTLSAAPRKT</sequence>
<dbReference type="EMBL" id="BAAAWD010000015">
    <property type="protein sequence ID" value="GAA3021995.1"/>
    <property type="molecule type" value="Genomic_DNA"/>
</dbReference>
<evidence type="ECO:0000256" key="4">
    <source>
        <dbReference type="ARBA" id="ARBA00022741"/>
    </source>
</evidence>
<dbReference type="InterPro" id="IPR051602">
    <property type="entry name" value="ACC_Biotin_Carboxylase"/>
</dbReference>
<keyword evidence="4 7" id="KW-0547">Nucleotide-binding</keyword>
<dbReference type="Pfam" id="PF00289">
    <property type="entry name" value="Biotin_carb_N"/>
    <property type="match status" value="1"/>
</dbReference>
<dbReference type="PANTHER" id="PTHR48095:SF2">
    <property type="entry name" value="BIOTIN CARBOXYLASE, CHLOROPLASTIC"/>
    <property type="match status" value="1"/>
</dbReference>
<dbReference type="PANTHER" id="PTHR48095">
    <property type="entry name" value="PYRUVATE CARBOXYLASE SUBUNIT A"/>
    <property type="match status" value="1"/>
</dbReference>
<evidence type="ECO:0000259" key="9">
    <source>
        <dbReference type="PROSITE" id="PS50975"/>
    </source>
</evidence>
<dbReference type="InterPro" id="IPR005482">
    <property type="entry name" value="Biotin_COase_C"/>
</dbReference>
<keyword evidence="12" id="KW-1185">Reference proteome</keyword>
<feature type="region of interest" description="Disordered" evidence="8">
    <location>
        <begin position="453"/>
        <end position="476"/>
    </location>
</feature>
<dbReference type="InterPro" id="IPR011054">
    <property type="entry name" value="Rudment_hybrid_motif"/>
</dbReference>
<dbReference type="InterPro" id="IPR016185">
    <property type="entry name" value="PreATP-grasp_dom_sf"/>
</dbReference>
<dbReference type="InterPro" id="IPR005479">
    <property type="entry name" value="CPAse_ATP-bd"/>
</dbReference>
<accession>A0ABP6KUW1</accession>
<keyword evidence="5 7" id="KW-0067">ATP-binding</keyword>
<dbReference type="RefSeq" id="WP_344900117.1">
    <property type="nucleotide sequence ID" value="NZ_BAAAWD010000015.1"/>
</dbReference>
<evidence type="ECO:0000256" key="7">
    <source>
        <dbReference type="PROSITE-ProRule" id="PRU00409"/>
    </source>
</evidence>
<dbReference type="SUPFAM" id="SSF56059">
    <property type="entry name" value="Glutathione synthetase ATP-binding domain-like"/>
    <property type="match status" value="1"/>
</dbReference>
<dbReference type="InterPro" id="IPR005481">
    <property type="entry name" value="BC-like_N"/>
</dbReference>
<evidence type="ECO:0000256" key="8">
    <source>
        <dbReference type="SAM" id="MobiDB-lite"/>
    </source>
</evidence>
<proteinExistence type="predicted"/>
<dbReference type="PROSITE" id="PS50975">
    <property type="entry name" value="ATP_GRASP"/>
    <property type="match status" value="1"/>
</dbReference>
<evidence type="ECO:0000256" key="6">
    <source>
        <dbReference type="ARBA" id="ARBA00048600"/>
    </source>
</evidence>
<name>A0ABP6KUW1_9ACTN</name>
<dbReference type="PROSITE" id="PS50979">
    <property type="entry name" value="BC"/>
    <property type="match status" value="1"/>
</dbReference>
<dbReference type="EC" id="6.3.4.14" evidence="2"/>
<protein>
    <recommendedName>
        <fullName evidence="2">biotin carboxylase</fullName>
        <ecNumber evidence="2">6.3.4.14</ecNumber>
    </recommendedName>
</protein>
<dbReference type="InterPro" id="IPR011764">
    <property type="entry name" value="Biotin_carboxylation_dom"/>
</dbReference>
<keyword evidence="3" id="KW-0436">Ligase</keyword>
<evidence type="ECO:0000259" key="10">
    <source>
        <dbReference type="PROSITE" id="PS50979"/>
    </source>
</evidence>
<dbReference type="SMART" id="SM00878">
    <property type="entry name" value="Biotin_carb_C"/>
    <property type="match status" value="1"/>
</dbReference>
<dbReference type="Proteomes" id="UP001499930">
    <property type="component" value="Unassembled WGS sequence"/>
</dbReference>
<reference evidence="12" key="1">
    <citation type="journal article" date="2019" name="Int. J. Syst. Evol. Microbiol.">
        <title>The Global Catalogue of Microorganisms (GCM) 10K type strain sequencing project: providing services to taxonomists for standard genome sequencing and annotation.</title>
        <authorList>
            <consortium name="The Broad Institute Genomics Platform"/>
            <consortium name="The Broad Institute Genome Sequencing Center for Infectious Disease"/>
            <person name="Wu L."/>
            <person name="Ma J."/>
        </authorList>
    </citation>
    <scope>NUCLEOTIDE SEQUENCE [LARGE SCALE GENOMIC DNA]</scope>
    <source>
        <strain evidence="12">JCM 3106</strain>
    </source>
</reference>
<evidence type="ECO:0000313" key="12">
    <source>
        <dbReference type="Proteomes" id="UP001499930"/>
    </source>
</evidence>